<reference evidence="7 8" key="1">
    <citation type="submission" date="2016-10" db="EMBL/GenBank/DDBJ databases">
        <authorList>
            <person name="de Groot N.N."/>
        </authorList>
    </citation>
    <scope>NUCLEOTIDE SEQUENCE [LARGE SCALE GENOMIC DNA]</scope>
    <source>
        <strain evidence="7 8">CGMCC 4.5506</strain>
    </source>
</reference>
<dbReference type="EMBL" id="FMZE01000001">
    <property type="protein sequence ID" value="SDC07256.1"/>
    <property type="molecule type" value="Genomic_DNA"/>
</dbReference>
<dbReference type="Pfam" id="PF01925">
    <property type="entry name" value="TauE"/>
    <property type="match status" value="2"/>
</dbReference>
<keyword evidence="8" id="KW-1185">Reference proteome</keyword>
<evidence type="ECO:0000256" key="1">
    <source>
        <dbReference type="ARBA" id="ARBA00004141"/>
    </source>
</evidence>
<dbReference type="InterPro" id="IPR002781">
    <property type="entry name" value="TM_pro_TauE-like"/>
</dbReference>
<dbReference type="InterPro" id="IPR051598">
    <property type="entry name" value="TSUP/Inactive_protease-like"/>
</dbReference>
<feature type="transmembrane region" description="Helical" evidence="6">
    <location>
        <begin position="102"/>
        <end position="120"/>
    </location>
</feature>
<feature type="transmembrane region" description="Helical" evidence="6">
    <location>
        <begin position="215"/>
        <end position="235"/>
    </location>
</feature>
<protein>
    <recommendedName>
        <fullName evidence="6">Probable membrane transporter protein</fullName>
    </recommendedName>
</protein>
<keyword evidence="3 6" id="KW-0812">Transmembrane</keyword>
<keyword evidence="6" id="KW-1003">Cell membrane</keyword>
<evidence type="ECO:0000256" key="3">
    <source>
        <dbReference type="ARBA" id="ARBA00022692"/>
    </source>
</evidence>
<comment type="similarity">
    <text evidence="2 6">Belongs to the 4-toluene sulfonate uptake permease (TSUP) (TC 2.A.102) family.</text>
</comment>
<dbReference type="Proteomes" id="UP000199494">
    <property type="component" value="Unassembled WGS sequence"/>
</dbReference>
<evidence type="ECO:0000313" key="7">
    <source>
        <dbReference type="EMBL" id="SDC07256.1"/>
    </source>
</evidence>
<comment type="subcellular location">
    <subcellularLocation>
        <location evidence="6">Cell membrane</location>
        <topology evidence="6">Multi-pass membrane protein</topology>
    </subcellularLocation>
    <subcellularLocation>
        <location evidence="1">Membrane</location>
        <topology evidence="1">Multi-pass membrane protein</topology>
    </subcellularLocation>
</comment>
<dbReference type="GO" id="GO:0005886">
    <property type="term" value="C:plasma membrane"/>
    <property type="evidence" value="ECO:0007669"/>
    <property type="project" value="UniProtKB-SubCell"/>
</dbReference>
<feature type="transmembrane region" description="Helical" evidence="6">
    <location>
        <begin position="141"/>
        <end position="162"/>
    </location>
</feature>
<evidence type="ECO:0000256" key="6">
    <source>
        <dbReference type="RuleBase" id="RU363041"/>
    </source>
</evidence>
<organism evidence="7 8">
    <name type="scientific">Prauserella marina</name>
    <dbReference type="NCBI Taxonomy" id="530584"/>
    <lineage>
        <taxon>Bacteria</taxon>
        <taxon>Bacillati</taxon>
        <taxon>Actinomycetota</taxon>
        <taxon>Actinomycetes</taxon>
        <taxon>Pseudonocardiales</taxon>
        <taxon>Pseudonocardiaceae</taxon>
        <taxon>Prauserella</taxon>
    </lineage>
</organism>
<name>A0A1G6INB3_9PSEU</name>
<keyword evidence="5 6" id="KW-0472">Membrane</keyword>
<dbReference type="PANTHER" id="PTHR43701:SF2">
    <property type="entry name" value="MEMBRANE TRANSPORTER PROTEIN YJNA-RELATED"/>
    <property type="match status" value="1"/>
</dbReference>
<feature type="transmembrane region" description="Helical" evidence="6">
    <location>
        <begin position="78"/>
        <end position="96"/>
    </location>
</feature>
<feature type="transmembrane region" description="Helical" evidence="6">
    <location>
        <begin position="44"/>
        <end position="66"/>
    </location>
</feature>
<sequence>MRPRENATLAGVGVTGGVMGALLGGGTGSVTVPALDRLTSLGRVTIHGTSTIANISVAAVGATVYAARGGAVDLGTGIPLMAGGIAGAVFGAKLVLHIPERALRVLFAAVLLASGGKLLLDALGVGLASGSAVLPDGLRDNPAVVIPFTVALGMLVGAWSSAMGLGGGMLTVPALVLLFGVDLHTAVGTSLVVMLPNSIAGALAHLRQRTASVPVGLRVGGGAAIGAVGGAFLSLALDERVLGLLLGTYLLLMSGRELLRLRRR</sequence>
<dbReference type="AlphaFoldDB" id="A0A1G6INB3"/>
<evidence type="ECO:0000256" key="4">
    <source>
        <dbReference type="ARBA" id="ARBA00022989"/>
    </source>
</evidence>
<evidence type="ECO:0000313" key="8">
    <source>
        <dbReference type="Proteomes" id="UP000199494"/>
    </source>
</evidence>
<proteinExistence type="inferred from homology"/>
<evidence type="ECO:0000256" key="2">
    <source>
        <dbReference type="ARBA" id="ARBA00009142"/>
    </source>
</evidence>
<feature type="transmembrane region" description="Helical" evidence="6">
    <location>
        <begin position="241"/>
        <end position="259"/>
    </location>
</feature>
<feature type="transmembrane region" description="Helical" evidence="6">
    <location>
        <begin position="174"/>
        <end position="195"/>
    </location>
</feature>
<dbReference type="RefSeq" id="WP_245865953.1">
    <property type="nucleotide sequence ID" value="NZ_CP016353.1"/>
</dbReference>
<keyword evidence="4 6" id="KW-1133">Transmembrane helix</keyword>
<evidence type="ECO:0000256" key="5">
    <source>
        <dbReference type="ARBA" id="ARBA00023136"/>
    </source>
</evidence>
<dbReference type="PANTHER" id="PTHR43701">
    <property type="entry name" value="MEMBRANE TRANSPORTER PROTEIN MJ0441-RELATED"/>
    <property type="match status" value="1"/>
</dbReference>
<dbReference type="STRING" id="530584.SAMN05421630_101319"/>
<accession>A0A1G6INB3</accession>
<gene>
    <name evidence="7" type="ORF">SAMN05421630_101319</name>
</gene>